<dbReference type="Pfam" id="PF06978">
    <property type="entry name" value="POP1_N"/>
    <property type="match status" value="1"/>
</dbReference>
<organism evidence="8">
    <name type="scientific">Spirodela intermedia</name>
    <name type="common">Intermediate duckweed</name>
    <dbReference type="NCBI Taxonomy" id="51605"/>
    <lineage>
        <taxon>Eukaryota</taxon>
        <taxon>Viridiplantae</taxon>
        <taxon>Streptophyta</taxon>
        <taxon>Embryophyta</taxon>
        <taxon>Tracheophyta</taxon>
        <taxon>Spermatophyta</taxon>
        <taxon>Magnoliopsida</taxon>
        <taxon>Liliopsida</taxon>
        <taxon>Araceae</taxon>
        <taxon>Lemnoideae</taxon>
        <taxon>Spirodela</taxon>
    </lineage>
</organism>
<evidence type="ECO:0000256" key="4">
    <source>
        <dbReference type="SAM" id="MobiDB-lite"/>
    </source>
</evidence>
<keyword evidence="2" id="KW-0819">tRNA processing</keyword>
<evidence type="ECO:0000256" key="3">
    <source>
        <dbReference type="ARBA" id="ARBA00023242"/>
    </source>
</evidence>
<accession>A0A7I8I996</accession>
<keyword evidence="9" id="KW-1185">Reference proteome</keyword>
<dbReference type="AlphaFoldDB" id="A0A7I8I996"/>
<comment type="subcellular location">
    <subcellularLocation>
        <location evidence="1">Nucleus</location>
    </subcellularLocation>
</comment>
<feature type="compositionally biased region" description="Polar residues" evidence="4">
    <location>
        <begin position="1"/>
        <end position="17"/>
    </location>
</feature>
<evidence type="ECO:0000313" key="8">
    <source>
        <dbReference type="EMBL" id="CAA2614199.1"/>
    </source>
</evidence>
<feature type="region of interest" description="Disordered" evidence="4">
    <location>
        <begin position="57"/>
        <end position="104"/>
    </location>
</feature>
<name>A0A7I8I996_SPIIN</name>
<dbReference type="Pfam" id="PF22770">
    <property type="entry name" value="POP1_C"/>
    <property type="match status" value="1"/>
</dbReference>
<evidence type="ECO:0000259" key="6">
    <source>
        <dbReference type="Pfam" id="PF08170"/>
    </source>
</evidence>
<dbReference type="PANTHER" id="PTHR22731:SF3">
    <property type="entry name" value="RIBONUCLEASES P_MRP PROTEIN SUBUNIT POP1"/>
    <property type="match status" value="1"/>
</dbReference>
<feature type="domain" description="Pop1 N-terminal" evidence="5">
    <location>
        <begin position="129"/>
        <end position="191"/>
    </location>
</feature>
<evidence type="ECO:0000256" key="2">
    <source>
        <dbReference type="ARBA" id="ARBA00022694"/>
    </source>
</evidence>
<sequence length="870" mass="96965">MASSVRNRRASTPSSSALPPRVLNVQKFAESRAAELEALHAIVASRNERNFRLQRCKRRRTSSHDARIARGGRGRKRPRLGRDEAPPGKGQEESGEEKKKLPRRVRRRMMLRKNMEFGFSVSGDGTERLRTHLWHAKRFTMVKGGGSISLWDYMAVFLWCRGRGSRAILKRLKSGALLHDSSYCSPILLEGPEDSILDVLRMVLVQPQLDFSEGTSQLVFHGVCYQSAMLHHIGGPLSKLISPVTYMWRPVIRHSDASVDTNPVHNGACSNELSIPYRQLWIWVHAAAFNEAFDVLAAASQKQRNTDGVSVNCLSLKGKLGKLELIGSEATQILQKILHSASDHPCSVPCDSFQKESGLSEQEGSVSLQSVGSIEHCSISTTKISMLSGGAEDVPSCAIISLNVVDPRDVALSRGNEAALVATSADIQSDLLKEALEESSIPTPASLNLNEENKLPLWPDPARNAKFISDCKDLWDSHDSLKPPIDDCTLCLEKHHKRLKRFYMDDTNPVTSPSESQERGSRTCPVLLLKHKFQNKTHQGYEYLEEDQWSIILPLSWVKSFWIPLVSCGAHAIGLREKRWVASDGGVPCFPFDFPDCKAYMALMSAVAAEVEQMAELRPPSVRPSRIPIPPPWDCVRSSIVKLPDIIRSSQMLQTEMRNDGKLPSSLTAQAIAPSYFHGSIARTGDAMNRCLNHINASHLLAFSDLMNKERVNWVPRSIKRLHAGRPLLFSRVLLRPCREGAFEEGAVVCAPLLSDILSLASRAEEREKLQISQSTVDSGSWAMQVPEDPSHRWPIGFVTSGFTRGSAHPMAMAVCEVTLLAQLREQQWSEMLEKSRPEVLVLVRNMRSTAYRLSRASIVLEHGHDLDFM</sequence>
<evidence type="ECO:0000256" key="1">
    <source>
        <dbReference type="ARBA" id="ARBA00004123"/>
    </source>
</evidence>
<evidence type="ECO:0000259" key="5">
    <source>
        <dbReference type="Pfam" id="PF06978"/>
    </source>
</evidence>
<gene>
    <name evidence="8" type="ORF">SI7747_01000593</name>
</gene>
<dbReference type="GO" id="GO:0005655">
    <property type="term" value="C:nucleolar ribonuclease P complex"/>
    <property type="evidence" value="ECO:0007669"/>
    <property type="project" value="InterPro"/>
</dbReference>
<dbReference type="Pfam" id="PF08170">
    <property type="entry name" value="POPLD"/>
    <property type="match status" value="1"/>
</dbReference>
<feature type="compositionally biased region" description="Basic residues" evidence="4">
    <location>
        <begin position="70"/>
        <end position="79"/>
    </location>
</feature>
<keyword evidence="3" id="KW-0539">Nucleus</keyword>
<dbReference type="InterPro" id="IPR012590">
    <property type="entry name" value="POPLD_dom"/>
</dbReference>
<dbReference type="InterPro" id="IPR039182">
    <property type="entry name" value="Pop1"/>
</dbReference>
<feature type="region of interest" description="Disordered" evidence="4">
    <location>
        <begin position="1"/>
        <end position="22"/>
    </location>
</feature>
<dbReference type="Proteomes" id="UP001189122">
    <property type="component" value="Unassembled WGS sequence"/>
</dbReference>
<dbReference type="GO" id="GO:0000172">
    <property type="term" value="C:ribonuclease MRP complex"/>
    <property type="evidence" value="ECO:0007669"/>
    <property type="project" value="InterPro"/>
</dbReference>
<protein>
    <submittedName>
        <fullName evidence="8">Uncharacterized protein</fullName>
    </submittedName>
</protein>
<dbReference type="PANTHER" id="PTHR22731">
    <property type="entry name" value="RIBONUCLEASES P/MRP PROTEIN SUBUNIT POP1"/>
    <property type="match status" value="1"/>
</dbReference>
<dbReference type="InterPro" id="IPR009723">
    <property type="entry name" value="Pop1_N"/>
</dbReference>
<dbReference type="InterPro" id="IPR055079">
    <property type="entry name" value="POP1_C"/>
</dbReference>
<dbReference type="GO" id="GO:0001682">
    <property type="term" value="P:tRNA 5'-leader removal"/>
    <property type="evidence" value="ECO:0007669"/>
    <property type="project" value="InterPro"/>
</dbReference>
<dbReference type="EMBL" id="LR743588">
    <property type="protein sequence ID" value="CAA2614199.1"/>
    <property type="molecule type" value="Genomic_DNA"/>
</dbReference>
<feature type="compositionally biased region" description="Basic and acidic residues" evidence="4">
    <location>
        <begin position="80"/>
        <end position="99"/>
    </location>
</feature>
<evidence type="ECO:0000259" key="7">
    <source>
        <dbReference type="Pfam" id="PF22770"/>
    </source>
</evidence>
<feature type="domain" description="POPLD" evidence="6">
    <location>
        <begin position="548"/>
        <end position="629"/>
    </location>
</feature>
<reference evidence="8 9" key="1">
    <citation type="submission" date="2019-12" db="EMBL/GenBank/DDBJ databases">
        <authorList>
            <person name="Scholz U."/>
            <person name="Mascher M."/>
            <person name="Fiebig A."/>
        </authorList>
    </citation>
    <scope>NUCLEOTIDE SEQUENCE</scope>
</reference>
<dbReference type="EMBL" id="CACRZD030000001">
    <property type="protein sequence ID" value="CAA6654003.1"/>
    <property type="molecule type" value="Genomic_DNA"/>
</dbReference>
<evidence type="ECO:0000313" key="9">
    <source>
        <dbReference type="Proteomes" id="UP001189122"/>
    </source>
</evidence>
<proteinExistence type="predicted"/>
<feature type="domain" description="POP1 C-terminal" evidence="7">
    <location>
        <begin position="767"/>
        <end position="860"/>
    </location>
</feature>